<evidence type="ECO:0000313" key="6">
    <source>
        <dbReference type="EMBL" id="KAG0250223.1"/>
    </source>
</evidence>
<evidence type="ECO:0000256" key="4">
    <source>
        <dbReference type="ARBA" id="ARBA00023134"/>
    </source>
</evidence>
<evidence type="ECO:0000256" key="1">
    <source>
        <dbReference type="ARBA" id="ARBA00005290"/>
    </source>
</evidence>
<dbReference type="GO" id="GO:0003924">
    <property type="term" value="F:GTPase activity"/>
    <property type="evidence" value="ECO:0007669"/>
    <property type="project" value="TreeGrafter"/>
</dbReference>
<dbReference type="Gene3D" id="3.40.50.300">
    <property type="entry name" value="P-loop containing nucleotide triphosphate hydrolases"/>
    <property type="match status" value="1"/>
</dbReference>
<sequence length="184" mass="20746">MSHCQNIGRPVHLVNLDPAAEKFEYEPSIDIRDLISLEDVMEELSYGPNGGLIYCMEFLMNNIDWLEDEIGDYTDDYLIIDCPGQIELYTHFDIMKRLVEALQRMNVAICGVYLLESIGLVDRDPLGQDGLLNQVQTLVLDGLVVPGVARRDALEYAARRAVQHGNKFLLPCIGSHQPKLTGKR</sequence>
<evidence type="ECO:0000256" key="2">
    <source>
        <dbReference type="ARBA" id="ARBA00022741"/>
    </source>
</evidence>
<dbReference type="Proteomes" id="UP000807716">
    <property type="component" value="Unassembled WGS sequence"/>
</dbReference>
<evidence type="ECO:0000256" key="3">
    <source>
        <dbReference type="ARBA" id="ARBA00022801"/>
    </source>
</evidence>
<name>A0A9P6PNS1_9FUNG</name>
<dbReference type="InterPro" id="IPR004130">
    <property type="entry name" value="Gpn"/>
</dbReference>
<comment type="function">
    <text evidence="5">Small GTPase required for proper nuclear import of RNA polymerase II and III (RNAPII and RNAPIII). May act at an RNAP assembly step prior to nuclear import.</text>
</comment>
<comment type="similarity">
    <text evidence="1 5">Belongs to the GPN-loop GTPase family.</text>
</comment>
<dbReference type="PANTHER" id="PTHR21231:SF7">
    <property type="entry name" value="GPN-LOOP GTPASE 3"/>
    <property type="match status" value="1"/>
</dbReference>
<gene>
    <name evidence="6" type="primary">FET5_2</name>
    <name evidence="6" type="ORF">DFQ27_009509</name>
</gene>
<dbReference type="InterPro" id="IPR027417">
    <property type="entry name" value="P-loop_NTPase"/>
</dbReference>
<proteinExistence type="inferred from homology"/>
<evidence type="ECO:0000256" key="5">
    <source>
        <dbReference type="RuleBase" id="RU365059"/>
    </source>
</evidence>
<comment type="caution">
    <text evidence="6">The sequence shown here is derived from an EMBL/GenBank/DDBJ whole genome shotgun (WGS) entry which is preliminary data.</text>
</comment>
<comment type="subunit">
    <text evidence="5">Binds to RNA polymerase II (RNAPII).</text>
</comment>
<keyword evidence="3 5" id="KW-0378">Hydrolase</keyword>
<organism evidence="6 7">
    <name type="scientific">Actinomortierella ambigua</name>
    <dbReference type="NCBI Taxonomy" id="1343610"/>
    <lineage>
        <taxon>Eukaryota</taxon>
        <taxon>Fungi</taxon>
        <taxon>Fungi incertae sedis</taxon>
        <taxon>Mucoromycota</taxon>
        <taxon>Mortierellomycotina</taxon>
        <taxon>Mortierellomycetes</taxon>
        <taxon>Mortierellales</taxon>
        <taxon>Mortierellaceae</taxon>
        <taxon>Actinomortierella</taxon>
    </lineage>
</organism>
<dbReference type="Pfam" id="PF03029">
    <property type="entry name" value="ATP_bind_1"/>
    <property type="match status" value="1"/>
</dbReference>
<keyword evidence="2 5" id="KW-0547">Nucleotide-binding</keyword>
<dbReference type="PANTHER" id="PTHR21231">
    <property type="entry name" value="XPA-BINDING PROTEIN 1-RELATED"/>
    <property type="match status" value="1"/>
</dbReference>
<dbReference type="SUPFAM" id="SSF52540">
    <property type="entry name" value="P-loop containing nucleoside triphosphate hydrolases"/>
    <property type="match status" value="1"/>
</dbReference>
<keyword evidence="4 5" id="KW-0342">GTP-binding</keyword>
<dbReference type="GO" id="GO:0005525">
    <property type="term" value="F:GTP binding"/>
    <property type="evidence" value="ECO:0007669"/>
    <property type="project" value="UniProtKB-KW"/>
</dbReference>
<evidence type="ECO:0000313" key="7">
    <source>
        <dbReference type="Proteomes" id="UP000807716"/>
    </source>
</evidence>
<keyword evidence="7" id="KW-1185">Reference proteome</keyword>
<accession>A0A9P6PNS1</accession>
<protein>
    <recommendedName>
        <fullName evidence="5">GPN-loop GTPase 3</fullName>
    </recommendedName>
</protein>
<reference evidence="6" key="1">
    <citation type="journal article" date="2020" name="Fungal Divers.">
        <title>Resolving the Mortierellaceae phylogeny through synthesis of multi-gene phylogenetics and phylogenomics.</title>
        <authorList>
            <person name="Vandepol N."/>
            <person name="Liber J."/>
            <person name="Desiro A."/>
            <person name="Na H."/>
            <person name="Kennedy M."/>
            <person name="Barry K."/>
            <person name="Grigoriev I.V."/>
            <person name="Miller A.N."/>
            <person name="O'Donnell K."/>
            <person name="Stajich J.E."/>
            <person name="Bonito G."/>
        </authorList>
    </citation>
    <scope>NUCLEOTIDE SEQUENCE</scope>
    <source>
        <strain evidence="6">BC1065</strain>
    </source>
</reference>
<dbReference type="EMBL" id="JAAAJB010000883">
    <property type="protein sequence ID" value="KAG0250223.1"/>
    <property type="molecule type" value="Genomic_DNA"/>
</dbReference>
<dbReference type="OrthoDB" id="5839at2759"/>
<dbReference type="AlphaFoldDB" id="A0A9P6PNS1"/>